<evidence type="ECO:0000313" key="2">
    <source>
        <dbReference type="Proteomes" id="UP000198923"/>
    </source>
</evidence>
<dbReference type="OrthoDB" id="3540549at2"/>
<gene>
    <name evidence="1" type="ORF">SAMN05421505_12040</name>
</gene>
<accession>A0A1G8ED54</accession>
<dbReference type="Proteomes" id="UP000198923">
    <property type="component" value="Unassembled WGS sequence"/>
</dbReference>
<name>A0A1G8ED54_9ACTN</name>
<protein>
    <submittedName>
        <fullName evidence="1">Uncharacterized protein</fullName>
    </submittedName>
</protein>
<proteinExistence type="predicted"/>
<dbReference type="AlphaFoldDB" id="A0A1G8ED54"/>
<evidence type="ECO:0000313" key="1">
    <source>
        <dbReference type="EMBL" id="SDH67629.1"/>
    </source>
</evidence>
<dbReference type="STRING" id="504805.SAMN05421505_12040"/>
<dbReference type="RefSeq" id="WP_093172165.1">
    <property type="nucleotide sequence ID" value="NZ_FNCN01000020.1"/>
</dbReference>
<keyword evidence="2" id="KW-1185">Reference proteome</keyword>
<sequence>MVTVHGYIDGVYYAVTVGEPRPEATATIGVVSGSRRACLLLELRKGLPLPVSGQVLDVTDPETVLAALHELTDVRRVEQTPPG</sequence>
<reference evidence="1 2" key="1">
    <citation type="submission" date="2016-10" db="EMBL/GenBank/DDBJ databases">
        <authorList>
            <person name="de Groot N.N."/>
        </authorList>
    </citation>
    <scope>NUCLEOTIDE SEQUENCE [LARGE SCALE GENOMIC DNA]</scope>
    <source>
        <strain evidence="1 2">CPCC 201354</strain>
    </source>
</reference>
<dbReference type="EMBL" id="FNCN01000020">
    <property type="protein sequence ID" value="SDH67629.1"/>
    <property type="molecule type" value="Genomic_DNA"/>
</dbReference>
<organism evidence="1 2">
    <name type="scientific">Sinosporangium album</name>
    <dbReference type="NCBI Taxonomy" id="504805"/>
    <lineage>
        <taxon>Bacteria</taxon>
        <taxon>Bacillati</taxon>
        <taxon>Actinomycetota</taxon>
        <taxon>Actinomycetes</taxon>
        <taxon>Streptosporangiales</taxon>
        <taxon>Streptosporangiaceae</taxon>
        <taxon>Sinosporangium</taxon>
    </lineage>
</organism>